<evidence type="ECO:0000256" key="4">
    <source>
        <dbReference type="ARBA" id="ARBA00022989"/>
    </source>
</evidence>
<dbReference type="STRING" id="644284.Arch_0676"/>
<dbReference type="AlphaFoldDB" id="D7BNB1"/>
<dbReference type="Proteomes" id="UP000000376">
    <property type="component" value="Chromosome"/>
</dbReference>
<dbReference type="eggNOG" id="COG1589">
    <property type="taxonomic scope" value="Bacteria"/>
</dbReference>
<keyword evidence="4 7" id="KW-1133">Transmembrane helix</keyword>
<dbReference type="RefSeq" id="WP_013169908.1">
    <property type="nucleotide sequence ID" value="NC_014218.1"/>
</dbReference>
<feature type="compositionally biased region" description="Basic and acidic residues" evidence="6">
    <location>
        <begin position="66"/>
        <end position="75"/>
    </location>
</feature>
<name>D7BNB1_ARCHD</name>
<feature type="domain" description="Cell division protein FtsQ/DivIB C-terminal" evidence="8">
    <location>
        <begin position="214"/>
        <end position="315"/>
    </location>
</feature>
<keyword evidence="2 9" id="KW-0132">Cell division</keyword>
<dbReference type="EMBL" id="CP002045">
    <property type="protein sequence ID" value="ADH92410.1"/>
    <property type="molecule type" value="Genomic_DNA"/>
</dbReference>
<keyword evidence="5" id="KW-0131">Cell cycle</keyword>
<dbReference type="OrthoDB" id="4793367at2"/>
<dbReference type="HOGENOM" id="CLU_745852_0_0_11"/>
<keyword evidence="3 7" id="KW-0812">Transmembrane</keyword>
<proteinExistence type="predicted"/>
<evidence type="ECO:0000313" key="10">
    <source>
        <dbReference type="Proteomes" id="UP000000376"/>
    </source>
</evidence>
<evidence type="ECO:0000256" key="7">
    <source>
        <dbReference type="SAM" id="Phobius"/>
    </source>
</evidence>
<dbReference type="GO" id="GO:0051301">
    <property type="term" value="P:cell division"/>
    <property type="evidence" value="ECO:0007669"/>
    <property type="project" value="UniProtKB-KW"/>
</dbReference>
<evidence type="ECO:0000256" key="1">
    <source>
        <dbReference type="ARBA" id="ARBA00022475"/>
    </source>
</evidence>
<dbReference type="Gene3D" id="3.40.50.10960">
    <property type="match status" value="1"/>
</dbReference>
<accession>D7BNB1</accession>
<evidence type="ECO:0000256" key="2">
    <source>
        <dbReference type="ARBA" id="ARBA00022618"/>
    </source>
</evidence>
<keyword evidence="10" id="KW-1185">Reference proteome</keyword>
<dbReference type="PANTHER" id="PTHR37820:SF1">
    <property type="entry name" value="CELL DIVISION PROTEIN FTSQ"/>
    <property type="match status" value="1"/>
</dbReference>
<protein>
    <submittedName>
        <fullName evidence="9">Cell division septal protein</fullName>
    </submittedName>
</protein>
<keyword evidence="7" id="KW-0472">Membrane</keyword>
<feature type="transmembrane region" description="Helical" evidence="7">
    <location>
        <begin position="104"/>
        <end position="126"/>
    </location>
</feature>
<dbReference type="PANTHER" id="PTHR37820">
    <property type="entry name" value="CELL DIVISION PROTEIN DIVIB"/>
    <property type="match status" value="1"/>
</dbReference>
<evidence type="ECO:0000256" key="6">
    <source>
        <dbReference type="SAM" id="MobiDB-lite"/>
    </source>
</evidence>
<dbReference type="GO" id="GO:0005886">
    <property type="term" value="C:plasma membrane"/>
    <property type="evidence" value="ECO:0007669"/>
    <property type="project" value="TreeGrafter"/>
</dbReference>
<reference evidence="9 10" key="1">
    <citation type="journal article" date="2010" name="Stand. Genomic Sci.">
        <title>Complete genome sequence of Arcanobacterium haemolyticum type strain (11018).</title>
        <authorList>
            <person name="Yasawong M."/>
            <person name="Teshima H."/>
            <person name="Lapidus A."/>
            <person name="Nolan M."/>
            <person name="Lucas S."/>
            <person name="Glavina Del Rio T."/>
            <person name="Tice H."/>
            <person name="Cheng J."/>
            <person name="Bruce D."/>
            <person name="Detter C."/>
            <person name="Tapia R."/>
            <person name="Han C."/>
            <person name="Goodwin L."/>
            <person name="Pitluck S."/>
            <person name="Liolios K."/>
            <person name="Ivanova N."/>
            <person name="Mavromatis K."/>
            <person name="Mikhailova N."/>
            <person name="Pati A."/>
            <person name="Chen A."/>
            <person name="Palaniappan K."/>
            <person name="Land M."/>
            <person name="Hauser L."/>
            <person name="Chang Y."/>
            <person name="Jeffries C."/>
            <person name="Rohde M."/>
            <person name="Sikorski J."/>
            <person name="Pukall R."/>
            <person name="Goker M."/>
            <person name="Woyke T."/>
            <person name="Bristow J."/>
            <person name="Eisen J."/>
            <person name="Markowitz V."/>
            <person name="Hugenholtz P."/>
            <person name="Kyrpides N."/>
            <person name="Klenk H."/>
        </authorList>
    </citation>
    <scope>NUCLEOTIDE SEQUENCE [LARGE SCALE GENOMIC DNA]</scope>
    <source>
        <strain evidence="10">ATCC 9345 / DSM 20595 / CCUG 17215 / LMG 16163 / NBRC 15585 / NCTC 8452 / 11018</strain>
    </source>
</reference>
<evidence type="ECO:0000256" key="3">
    <source>
        <dbReference type="ARBA" id="ARBA00022692"/>
    </source>
</evidence>
<evidence type="ECO:0000259" key="8">
    <source>
        <dbReference type="Pfam" id="PF03799"/>
    </source>
</evidence>
<organism evidence="9 10">
    <name type="scientific">Arcanobacterium haemolyticum (strain ATCC 9345 / DSM 20595 / CCM 5947 / CCUG 17215 / LMG 16163 / NBRC 15585 / NCTC 8452 / 11018)</name>
    <dbReference type="NCBI Taxonomy" id="644284"/>
    <lineage>
        <taxon>Bacteria</taxon>
        <taxon>Bacillati</taxon>
        <taxon>Actinomycetota</taxon>
        <taxon>Actinomycetes</taxon>
        <taxon>Actinomycetales</taxon>
        <taxon>Actinomycetaceae</taxon>
        <taxon>Arcanobacterium</taxon>
    </lineage>
</organism>
<dbReference type="InterPro" id="IPR005548">
    <property type="entry name" value="Cell_div_FtsQ/DivIB_C"/>
</dbReference>
<evidence type="ECO:0000256" key="5">
    <source>
        <dbReference type="ARBA" id="ARBA00023306"/>
    </source>
</evidence>
<dbReference type="InterPro" id="IPR050487">
    <property type="entry name" value="FtsQ_DivIB"/>
</dbReference>
<keyword evidence="1" id="KW-1003">Cell membrane</keyword>
<feature type="region of interest" description="Disordered" evidence="6">
    <location>
        <begin position="64"/>
        <end position="87"/>
    </location>
</feature>
<dbReference type="Pfam" id="PF03799">
    <property type="entry name" value="FtsQ_DivIB_C"/>
    <property type="match status" value="1"/>
</dbReference>
<evidence type="ECO:0000313" key="9">
    <source>
        <dbReference type="EMBL" id="ADH92410.1"/>
    </source>
</evidence>
<feature type="region of interest" description="Disordered" evidence="6">
    <location>
        <begin position="1"/>
        <end position="36"/>
    </location>
</feature>
<gene>
    <name evidence="9" type="ordered locus">Arch_0676</name>
</gene>
<feature type="compositionally biased region" description="Polar residues" evidence="6">
    <location>
        <begin position="11"/>
        <end position="20"/>
    </location>
</feature>
<sequence>MRTPGRPRKPTSLQSSTPATRTHGGEGKQYVIPDRRQDFVPTAPVDPLDFPDDYDDYAESCVLEEEPQRGQEVPERPVLAPVQLSERRQERRAERRKIWAKRGLIGLGSLMSTVFVIWLIMLSPLFRYEFVSSDIQGLSADSIVDRTKLGEALKKHNGEQVFFFDDKALKSDIKKAVPEVADISSSYSFPSSRTFTVTEHVPVACVVKKDVCEAVAKDGTVLTVPADKLATLPKISDFPEGIDRESALTYMLGTLDALPANIRSTVSQITIDRHKMISLNLAGGKSVMWGKAEENARKAKILAILVAQDVKAIDLSVPGSPVTSN</sequence>
<dbReference type="KEGG" id="ahe:Arch_0676"/>